<proteinExistence type="predicted"/>
<protein>
    <submittedName>
        <fullName evidence="2">Uncharacterized protein</fullName>
    </submittedName>
</protein>
<dbReference type="Proteomes" id="UP001589647">
    <property type="component" value="Unassembled WGS sequence"/>
</dbReference>
<name>A0ABV5I6Q1_9ACTN</name>
<feature type="compositionally biased region" description="Basic and acidic residues" evidence="1">
    <location>
        <begin position="23"/>
        <end position="39"/>
    </location>
</feature>
<evidence type="ECO:0000256" key="1">
    <source>
        <dbReference type="SAM" id="MobiDB-lite"/>
    </source>
</evidence>
<organism evidence="2 3">
    <name type="scientific">Nonomuraea spiralis</name>
    <dbReference type="NCBI Taxonomy" id="46182"/>
    <lineage>
        <taxon>Bacteria</taxon>
        <taxon>Bacillati</taxon>
        <taxon>Actinomycetota</taxon>
        <taxon>Actinomycetes</taxon>
        <taxon>Streptosporangiales</taxon>
        <taxon>Streptosporangiaceae</taxon>
        <taxon>Nonomuraea</taxon>
    </lineage>
</organism>
<evidence type="ECO:0000313" key="2">
    <source>
        <dbReference type="EMBL" id="MFB9199610.1"/>
    </source>
</evidence>
<keyword evidence="3" id="KW-1185">Reference proteome</keyword>
<gene>
    <name evidence="2" type="ORF">ACFFV7_00285</name>
</gene>
<feature type="region of interest" description="Disordered" evidence="1">
    <location>
        <begin position="23"/>
        <end position="49"/>
    </location>
</feature>
<dbReference type="EMBL" id="JBHMEI010000001">
    <property type="protein sequence ID" value="MFB9199610.1"/>
    <property type="molecule type" value="Genomic_DNA"/>
</dbReference>
<dbReference type="RefSeq" id="WP_189645329.1">
    <property type="nucleotide sequence ID" value="NZ_BMRC01000001.1"/>
</dbReference>
<comment type="caution">
    <text evidence="2">The sequence shown here is derived from an EMBL/GenBank/DDBJ whole genome shotgun (WGS) entry which is preliminary data.</text>
</comment>
<sequence>MRQGRDNQSKGSDIHVDHHFDHHFDQRLGPRVDPRVGRRVDRRRGGGQVTGVAGGLLGRAALWPASVLTAAVTADLLRRRFTPARLRLAAAAYGLLERTGVRPARPRLTDRQRLERQLLTWRQAHPDTSWSPGRVGPAGTGGG</sequence>
<feature type="region of interest" description="Disordered" evidence="1">
    <location>
        <begin position="122"/>
        <end position="143"/>
    </location>
</feature>
<accession>A0ABV5I6Q1</accession>
<reference evidence="2 3" key="1">
    <citation type="submission" date="2024-09" db="EMBL/GenBank/DDBJ databases">
        <authorList>
            <person name="Sun Q."/>
            <person name="Mori K."/>
        </authorList>
    </citation>
    <scope>NUCLEOTIDE SEQUENCE [LARGE SCALE GENOMIC DNA]</scope>
    <source>
        <strain evidence="2 3">CCM 3426</strain>
    </source>
</reference>
<evidence type="ECO:0000313" key="3">
    <source>
        <dbReference type="Proteomes" id="UP001589647"/>
    </source>
</evidence>